<feature type="compositionally biased region" description="Pro residues" evidence="7">
    <location>
        <begin position="437"/>
        <end position="461"/>
    </location>
</feature>
<dbReference type="PANTHER" id="PTHR30602">
    <property type="entry name" value="AMINO-ACID ACETYLTRANSFERASE"/>
    <property type="match status" value="1"/>
</dbReference>
<dbReference type="eggNOG" id="KOG2436">
    <property type="taxonomic scope" value="Eukaryota"/>
</dbReference>
<comment type="pathway">
    <text evidence="1">Amino-acid biosynthesis; L-arginine biosynthesis; N(2)-acetyl-L-ornithine from L-glutamate: step 1/4.</text>
</comment>
<keyword evidence="8" id="KW-0732">Signal</keyword>
<evidence type="ECO:0000256" key="1">
    <source>
        <dbReference type="ARBA" id="ARBA00004925"/>
    </source>
</evidence>
<feature type="signal peptide" evidence="8">
    <location>
        <begin position="1"/>
        <end position="19"/>
    </location>
</feature>
<dbReference type="GO" id="GO:0004042">
    <property type="term" value="F:L-glutamate N-acetyltransferase activity"/>
    <property type="evidence" value="ECO:0007669"/>
    <property type="project" value="InterPro"/>
</dbReference>
<dbReference type="Pfam" id="PF00696">
    <property type="entry name" value="AA_kinase"/>
    <property type="match status" value="1"/>
</dbReference>
<dbReference type="InterPro" id="IPR016181">
    <property type="entry name" value="Acyl_CoA_acyltransferase"/>
</dbReference>
<dbReference type="UniPathway" id="UPA00068">
    <property type="reaction ID" value="UER00106"/>
</dbReference>
<organism evidence="10 11">
    <name type="scientific">Emiliania huxleyi (strain CCMP1516)</name>
    <dbReference type="NCBI Taxonomy" id="280463"/>
    <lineage>
        <taxon>Eukaryota</taxon>
        <taxon>Haptista</taxon>
        <taxon>Haptophyta</taxon>
        <taxon>Prymnesiophyceae</taxon>
        <taxon>Isochrysidales</taxon>
        <taxon>Noelaerhabdaceae</taxon>
        <taxon>Emiliania</taxon>
    </lineage>
</organism>
<evidence type="ECO:0000256" key="6">
    <source>
        <dbReference type="ARBA" id="ARBA00048372"/>
    </source>
</evidence>
<dbReference type="EnsemblProtists" id="EOD16593">
    <property type="protein sequence ID" value="EOD16593"/>
    <property type="gene ID" value="EMIHUDRAFT_470402"/>
</dbReference>
<evidence type="ECO:0000256" key="5">
    <source>
        <dbReference type="ARBA" id="ARBA00023315"/>
    </source>
</evidence>
<evidence type="ECO:0000256" key="4">
    <source>
        <dbReference type="ARBA" id="ARBA00022679"/>
    </source>
</evidence>
<dbReference type="GeneID" id="17262737"/>
<name>A0A0D3IZA8_EMIH1</name>
<dbReference type="SUPFAM" id="SSF53633">
    <property type="entry name" value="Carbamate kinase-like"/>
    <property type="match status" value="1"/>
</dbReference>
<sequence length="648" mass="68716">MSALLSLLLLLLPLLHTAALRLSRPLHLGGGRLRKAPRAPRVRFAAAASASAGGDEEGLADLGSLAPVGELLKPLDPQLVSVVEQDPSVFTLPATQAGGGDRFVELFRSCAPYIKMHQGRTIVLHISSLVLEHSSLFEETMVDLSILSLLGVRVVLVVGMHGQVDDAVRAAGAEPQIVGGRRVSDANTLRAVQQVSGEVRARVEAALARGRHAPPGGSERGASSAPRLGAGVDVVTSNALYSAQPVGVLSGVDFKSTGEVRRVDADKIHAYLDGGAVVLLTSLGYSASGEVYNVPAVEVAARAAGALKASKLIYLTGARLVMHSQLGGAGASAVPVDQRPLVQSMRLAEARELVRHWDARSEVAAARLPEAADPAARSRYESAEFVVGGLCKRCVEALSSGVNRAHLVPPAPGALLQELYTLDGAGTLIAYDVYDGGPPPPPSPTPSSSPPRLPTRPPPNPTTTARPHRRPHAAGIRIATAADVPGIAELTAPLEEQGVLIPRPLHELTRDVHQAPGRPRFPPQGTTQTGFYYVLTRDANILACCLVVSPRYRKEGRGDSMLSFLERTAISAGVSRLFALSTRTMQWFTERGFVEVPVSELPERRQRTINLARGSKVFMKGLNSPRELDAEELFWAADAPQSRQARGG</sequence>
<protein>
    <recommendedName>
        <fullName evidence="3">amino-acid N-acetyltransferase</fullName>
        <ecNumber evidence="3">2.3.1.1</ecNumber>
    </recommendedName>
</protein>
<evidence type="ECO:0000313" key="10">
    <source>
        <dbReference type="EnsemblProtists" id="EOD16593"/>
    </source>
</evidence>
<keyword evidence="4" id="KW-0808">Transferase</keyword>
<reference evidence="11" key="1">
    <citation type="journal article" date="2013" name="Nature">
        <title>Pan genome of the phytoplankton Emiliania underpins its global distribution.</title>
        <authorList>
            <person name="Read B.A."/>
            <person name="Kegel J."/>
            <person name="Klute M.J."/>
            <person name="Kuo A."/>
            <person name="Lefebvre S.C."/>
            <person name="Maumus F."/>
            <person name="Mayer C."/>
            <person name="Miller J."/>
            <person name="Monier A."/>
            <person name="Salamov A."/>
            <person name="Young J."/>
            <person name="Aguilar M."/>
            <person name="Claverie J.M."/>
            <person name="Frickenhaus S."/>
            <person name="Gonzalez K."/>
            <person name="Herman E.K."/>
            <person name="Lin Y.C."/>
            <person name="Napier J."/>
            <person name="Ogata H."/>
            <person name="Sarno A.F."/>
            <person name="Shmutz J."/>
            <person name="Schroeder D."/>
            <person name="de Vargas C."/>
            <person name="Verret F."/>
            <person name="von Dassow P."/>
            <person name="Valentin K."/>
            <person name="Van de Peer Y."/>
            <person name="Wheeler G."/>
            <person name="Dacks J.B."/>
            <person name="Delwiche C.F."/>
            <person name="Dyhrman S.T."/>
            <person name="Glockner G."/>
            <person name="John U."/>
            <person name="Richards T."/>
            <person name="Worden A.Z."/>
            <person name="Zhang X."/>
            <person name="Grigoriev I.V."/>
            <person name="Allen A.E."/>
            <person name="Bidle K."/>
            <person name="Borodovsky M."/>
            <person name="Bowler C."/>
            <person name="Brownlee C."/>
            <person name="Cock J.M."/>
            <person name="Elias M."/>
            <person name="Gladyshev V.N."/>
            <person name="Groth M."/>
            <person name="Guda C."/>
            <person name="Hadaegh A."/>
            <person name="Iglesias-Rodriguez M.D."/>
            <person name="Jenkins J."/>
            <person name="Jones B.M."/>
            <person name="Lawson T."/>
            <person name="Leese F."/>
            <person name="Lindquist E."/>
            <person name="Lobanov A."/>
            <person name="Lomsadze A."/>
            <person name="Malik S.B."/>
            <person name="Marsh M.E."/>
            <person name="Mackinder L."/>
            <person name="Mock T."/>
            <person name="Mueller-Roeber B."/>
            <person name="Pagarete A."/>
            <person name="Parker M."/>
            <person name="Probert I."/>
            <person name="Quesneville H."/>
            <person name="Raines C."/>
            <person name="Rensing S.A."/>
            <person name="Riano-Pachon D.M."/>
            <person name="Richier S."/>
            <person name="Rokitta S."/>
            <person name="Shiraiwa Y."/>
            <person name="Soanes D.M."/>
            <person name="van der Giezen M."/>
            <person name="Wahlund T.M."/>
            <person name="Williams B."/>
            <person name="Wilson W."/>
            <person name="Wolfe G."/>
            <person name="Wurch L.L."/>
        </authorList>
    </citation>
    <scope>NUCLEOTIDE SEQUENCE</scope>
</reference>
<dbReference type="GeneID" id="17259067"/>
<keyword evidence="11" id="KW-1185">Reference proteome</keyword>
<comment type="catalytic activity">
    <reaction evidence="6">
        <text>L-glutamate + acetyl-CoA = N-acetyl-L-glutamate + CoA + H(+)</text>
        <dbReference type="Rhea" id="RHEA:24292"/>
        <dbReference type="ChEBI" id="CHEBI:15378"/>
        <dbReference type="ChEBI" id="CHEBI:29985"/>
        <dbReference type="ChEBI" id="CHEBI:44337"/>
        <dbReference type="ChEBI" id="CHEBI:57287"/>
        <dbReference type="ChEBI" id="CHEBI:57288"/>
        <dbReference type="EC" id="2.3.1.1"/>
    </reaction>
</comment>
<evidence type="ECO:0000256" key="3">
    <source>
        <dbReference type="ARBA" id="ARBA00012697"/>
    </source>
</evidence>
<dbReference type="InterPro" id="IPR010167">
    <property type="entry name" value="NH2A_AcTrfase"/>
</dbReference>
<evidence type="ECO:0000259" key="9">
    <source>
        <dbReference type="PROSITE" id="PS51186"/>
    </source>
</evidence>
<dbReference type="InterPro" id="IPR000182">
    <property type="entry name" value="GNAT_dom"/>
</dbReference>
<evidence type="ECO:0000313" key="11">
    <source>
        <dbReference type="Proteomes" id="UP000013827"/>
    </source>
</evidence>
<dbReference type="HOGENOM" id="CLU_024773_0_0_1"/>
<dbReference type="STRING" id="2903.R1C226"/>
<feature type="chain" id="PRO_5044053525" description="amino-acid N-acetyltransferase" evidence="8">
    <location>
        <begin position="20"/>
        <end position="648"/>
    </location>
</feature>
<dbReference type="SUPFAM" id="SSF55729">
    <property type="entry name" value="Acyl-CoA N-acyltransferases (Nat)"/>
    <property type="match status" value="1"/>
</dbReference>
<feature type="domain" description="N-acetyltransferase" evidence="9">
    <location>
        <begin position="474"/>
        <end position="610"/>
    </location>
</feature>
<dbReference type="EC" id="2.3.1.1" evidence="3"/>
<dbReference type="InterPro" id="IPR001048">
    <property type="entry name" value="Asp/Glu/Uridylate_kinase"/>
</dbReference>
<dbReference type="Gene3D" id="3.40.1160.10">
    <property type="entry name" value="Acetylglutamate kinase-like"/>
    <property type="match status" value="1"/>
</dbReference>
<dbReference type="RefSeq" id="XP_005769022.1">
    <property type="nucleotide sequence ID" value="XM_005768965.1"/>
</dbReference>
<dbReference type="PROSITE" id="PS51186">
    <property type="entry name" value="GNAT"/>
    <property type="match status" value="1"/>
</dbReference>
<dbReference type="PaxDb" id="2903-EOD12968"/>
<evidence type="ECO:0000256" key="7">
    <source>
        <dbReference type="SAM" id="MobiDB-lite"/>
    </source>
</evidence>
<dbReference type="GO" id="GO:0006526">
    <property type="term" value="P:L-arginine biosynthetic process"/>
    <property type="evidence" value="ECO:0007669"/>
    <property type="project" value="InterPro"/>
</dbReference>
<proteinExistence type="inferred from homology"/>
<reference evidence="10" key="2">
    <citation type="submission" date="2024-10" db="UniProtKB">
        <authorList>
            <consortium name="EnsemblProtists"/>
        </authorList>
    </citation>
    <scope>IDENTIFICATION</scope>
</reference>
<dbReference type="KEGG" id="ehx:EMIHUDRAFT_464764"/>
<accession>A0A0D3IZA8</accession>
<dbReference type="Gene3D" id="3.40.630.30">
    <property type="match status" value="1"/>
</dbReference>
<dbReference type="PANTHER" id="PTHR30602:SF12">
    <property type="entry name" value="AMINO-ACID ACETYLTRANSFERASE NAGS1, CHLOROPLASTIC-RELATED"/>
    <property type="match status" value="1"/>
</dbReference>
<dbReference type="Proteomes" id="UP000013827">
    <property type="component" value="Unassembled WGS sequence"/>
</dbReference>
<dbReference type="AlphaFoldDB" id="A0A0D3IZA8"/>
<evidence type="ECO:0000256" key="8">
    <source>
        <dbReference type="SAM" id="SignalP"/>
    </source>
</evidence>
<evidence type="ECO:0000256" key="2">
    <source>
        <dbReference type="ARBA" id="ARBA00009145"/>
    </source>
</evidence>
<keyword evidence="5" id="KW-0012">Acyltransferase</keyword>
<dbReference type="InterPro" id="IPR036393">
    <property type="entry name" value="AceGlu_kinase-like_sf"/>
</dbReference>
<dbReference type="RefSeq" id="XP_005765397.1">
    <property type="nucleotide sequence ID" value="XM_005765340.1"/>
</dbReference>
<dbReference type="KEGG" id="ehx:EMIHUDRAFT_470402"/>
<dbReference type="EnsemblProtists" id="EOD12968">
    <property type="protein sequence ID" value="EOD12968"/>
    <property type="gene ID" value="EMIHUDRAFT_464764"/>
</dbReference>
<feature type="region of interest" description="Disordered" evidence="7">
    <location>
        <begin position="432"/>
        <end position="472"/>
    </location>
</feature>
<dbReference type="OMA" id="RWHEICD"/>
<comment type="similarity">
    <text evidence="2">Belongs to the acetyltransferase family. ArgA subfamily.</text>
</comment>
<dbReference type="GO" id="GO:0005737">
    <property type="term" value="C:cytoplasm"/>
    <property type="evidence" value="ECO:0007669"/>
    <property type="project" value="InterPro"/>
</dbReference>